<dbReference type="Proteomes" id="UP000823633">
    <property type="component" value="Unassembled WGS sequence"/>
</dbReference>
<protein>
    <submittedName>
        <fullName evidence="1">Uncharacterized protein</fullName>
    </submittedName>
</protein>
<comment type="caution">
    <text evidence="1">The sequence shown here is derived from an EMBL/GenBank/DDBJ whole genome shotgun (WGS) entry which is preliminary data.</text>
</comment>
<evidence type="ECO:0000313" key="1">
    <source>
        <dbReference type="EMBL" id="MBO8444032.1"/>
    </source>
</evidence>
<dbReference type="AlphaFoldDB" id="A0A9D9HBV7"/>
<accession>A0A9D9HBV7</accession>
<organism evidence="1 2">
    <name type="scientific">Candidatus Aphodenecus pullistercoris</name>
    <dbReference type="NCBI Taxonomy" id="2840669"/>
    <lineage>
        <taxon>Bacteria</taxon>
        <taxon>Pseudomonadati</taxon>
        <taxon>Spirochaetota</taxon>
        <taxon>Spirochaetia</taxon>
        <taxon>Spirochaetales</taxon>
        <taxon>Candidatus Aphodenecus</taxon>
    </lineage>
</organism>
<dbReference type="EMBL" id="JADIMU010000067">
    <property type="protein sequence ID" value="MBO8444032.1"/>
    <property type="molecule type" value="Genomic_DNA"/>
</dbReference>
<reference evidence="1" key="2">
    <citation type="journal article" date="2021" name="PeerJ">
        <title>Extensive microbial diversity within the chicken gut microbiome revealed by metagenomics and culture.</title>
        <authorList>
            <person name="Gilroy R."/>
            <person name="Ravi A."/>
            <person name="Getino M."/>
            <person name="Pursley I."/>
            <person name="Horton D.L."/>
            <person name="Alikhan N.F."/>
            <person name="Baker D."/>
            <person name="Gharbi K."/>
            <person name="Hall N."/>
            <person name="Watson M."/>
            <person name="Adriaenssens E.M."/>
            <person name="Foster-Nyarko E."/>
            <person name="Jarju S."/>
            <person name="Secka A."/>
            <person name="Antonio M."/>
            <person name="Oren A."/>
            <person name="Chaudhuri R.R."/>
            <person name="La Ragione R."/>
            <person name="Hildebrand F."/>
            <person name="Pallen M.J."/>
        </authorList>
    </citation>
    <scope>NUCLEOTIDE SEQUENCE</scope>
    <source>
        <strain evidence="1">11167</strain>
    </source>
</reference>
<gene>
    <name evidence="1" type="ORF">IAC42_09820</name>
</gene>
<sequence length="307" mass="35211">MIAHYKTVQRRQDVGMRISSLYRQQQLSIGILDVSSVEVLKEAVDWYVANMNCTLHVITLEETFEKEGLGSLYPDVTFICFNSLVTLGEQINAFASECYASCFLVVRSDLQILGFEGGSLMALMADKSHPAMLTPVMLNQDMELMPTIRTPYLKGREIEPMSFMPSIEPGSLTPNLYPVMALGLYDRALFQRLRGYDEQIMGEFYQLLDFGVRCHLYGFPIFTCGDFALRFLSKHSIIEDRSRCEGMERAYTKALSIHRIAGKNLVEKWKPYVDKELLKSEVKTKQIILQKTDFFTLMKEWKNPEGE</sequence>
<name>A0A9D9HBV7_9SPIR</name>
<reference evidence="1" key="1">
    <citation type="submission" date="2020-10" db="EMBL/GenBank/DDBJ databases">
        <authorList>
            <person name="Gilroy R."/>
        </authorList>
    </citation>
    <scope>NUCLEOTIDE SEQUENCE</scope>
    <source>
        <strain evidence="1">11167</strain>
    </source>
</reference>
<evidence type="ECO:0000313" key="2">
    <source>
        <dbReference type="Proteomes" id="UP000823633"/>
    </source>
</evidence>
<proteinExistence type="predicted"/>